<organism evidence="1 2">
    <name type="scientific">Brenthis ino</name>
    <name type="common">lesser marbled fritillary</name>
    <dbReference type="NCBI Taxonomy" id="405034"/>
    <lineage>
        <taxon>Eukaryota</taxon>
        <taxon>Metazoa</taxon>
        <taxon>Ecdysozoa</taxon>
        <taxon>Arthropoda</taxon>
        <taxon>Hexapoda</taxon>
        <taxon>Insecta</taxon>
        <taxon>Pterygota</taxon>
        <taxon>Neoptera</taxon>
        <taxon>Endopterygota</taxon>
        <taxon>Lepidoptera</taxon>
        <taxon>Glossata</taxon>
        <taxon>Ditrysia</taxon>
        <taxon>Papilionoidea</taxon>
        <taxon>Nymphalidae</taxon>
        <taxon>Heliconiinae</taxon>
        <taxon>Argynnini</taxon>
        <taxon>Brenthis</taxon>
    </lineage>
</organism>
<sequence>MSVMDSFEDAKTRLGGWEEIYTDFDGYICKFNRCFYRRSTQNVEEFQRTLVPSVKTENHMPLEKLNIEGIVFSESTPKSNILNFLNIRKDGDVFINYDYTIKKLVEKQIVYKYTRSKLLFCFY</sequence>
<dbReference type="AlphaFoldDB" id="A0A8J9VTU4"/>
<keyword evidence="2" id="KW-1185">Reference proteome</keyword>
<gene>
    <name evidence="1" type="ORF">BINO364_LOCUS15381</name>
</gene>
<reference evidence="1" key="1">
    <citation type="submission" date="2021-12" db="EMBL/GenBank/DDBJ databases">
        <authorList>
            <person name="Martin H S."/>
        </authorList>
    </citation>
    <scope>NUCLEOTIDE SEQUENCE</scope>
</reference>
<dbReference type="Proteomes" id="UP000838878">
    <property type="component" value="Chromosome 8"/>
</dbReference>
<proteinExistence type="predicted"/>
<accession>A0A8J9VTU4</accession>
<dbReference type="EMBL" id="OV170228">
    <property type="protein sequence ID" value="CAH0730393.1"/>
    <property type="molecule type" value="Genomic_DNA"/>
</dbReference>
<dbReference type="OrthoDB" id="7239537at2759"/>
<protein>
    <submittedName>
        <fullName evidence="1">Uncharacterized protein</fullName>
    </submittedName>
</protein>
<evidence type="ECO:0000313" key="2">
    <source>
        <dbReference type="Proteomes" id="UP000838878"/>
    </source>
</evidence>
<feature type="non-terminal residue" evidence="1">
    <location>
        <position position="123"/>
    </location>
</feature>
<evidence type="ECO:0000313" key="1">
    <source>
        <dbReference type="EMBL" id="CAH0730393.1"/>
    </source>
</evidence>
<name>A0A8J9VTU4_9NEOP</name>